<keyword evidence="2" id="KW-1185">Reference proteome</keyword>
<name>A0A917F462_9MICO</name>
<evidence type="ECO:0000313" key="1">
    <source>
        <dbReference type="EMBL" id="GGF40821.1"/>
    </source>
</evidence>
<dbReference type="AlphaFoldDB" id="A0A917F462"/>
<evidence type="ECO:0000313" key="2">
    <source>
        <dbReference type="Proteomes" id="UP000605670"/>
    </source>
</evidence>
<gene>
    <name evidence="1" type="ORF">GCM10011366_05620</name>
</gene>
<dbReference type="EMBL" id="BMEM01000001">
    <property type="protein sequence ID" value="GGF40821.1"/>
    <property type="molecule type" value="Genomic_DNA"/>
</dbReference>
<comment type="caution">
    <text evidence="1">The sequence shown here is derived from an EMBL/GenBank/DDBJ whole genome shotgun (WGS) entry which is preliminary data.</text>
</comment>
<reference evidence="1" key="1">
    <citation type="journal article" date="2014" name="Int. J. Syst. Evol. Microbiol.">
        <title>Complete genome sequence of Corynebacterium casei LMG S-19264T (=DSM 44701T), isolated from a smear-ripened cheese.</title>
        <authorList>
            <consortium name="US DOE Joint Genome Institute (JGI-PGF)"/>
            <person name="Walter F."/>
            <person name="Albersmeier A."/>
            <person name="Kalinowski J."/>
            <person name="Ruckert C."/>
        </authorList>
    </citation>
    <scope>NUCLEOTIDE SEQUENCE</scope>
    <source>
        <strain evidence="1">CGMCC 1.12160</strain>
    </source>
</reference>
<accession>A0A917F462</accession>
<organism evidence="1 2">
    <name type="scientific">Ornithinimicrobium tianjinense</name>
    <dbReference type="NCBI Taxonomy" id="1195761"/>
    <lineage>
        <taxon>Bacteria</taxon>
        <taxon>Bacillati</taxon>
        <taxon>Actinomycetota</taxon>
        <taxon>Actinomycetes</taxon>
        <taxon>Micrococcales</taxon>
        <taxon>Ornithinimicrobiaceae</taxon>
        <taxon>Ornithinimicrobium</taxon>
    </lineage>
</organism>
<dbReference type="Proteomes" id="UP000605670">
    <property type="component" value="Unassembled WGS sequence"/>
</dbReference>
<proteinExistence type="predicted"/>
<protein>
    <submittedName>
        <fullName evidence="1">Uncharacterized protein</fullName>
    </submittedName>
</protein>
<sequence>MLGAAMMATIGVAGPATSAPDTRLPNAQLWADGQLVADATEWVVMPKAGTLWITEGDWAGHYVIIDSVHIFFPGQYLEEPPLVIDADPTRFFGRKTGLEPIDVVVLSRFGTAEDPMMSVVGPITIAKVSG</sequence>
<reference evidence="1" key="2">
    <citation type="submission" date="2020-09" db="EMBL/GenBank/DDBJ databases">
        <authorList>
            <person name="Sun Q."/>
            <person name="Zhou Y."/>
        </authorList>
    </citation>
    <scope>NUCLEOTIDE SEQUENCE</scope>
    <source>
        <strain evidence="1">CGMCC 1.12160</strain>
    </source>
</reference>